<gene>
    <name evidence="1" type="ORF">DWE98_15285</name>
</gene>
<accession>A0A370L5A6</accession>
<dbReference type="EMBL" id="QQTP01000007">
    <property type="protein sequence ID" value="RDJ24262.1"/>
    <property type="molecule type" value="Genomic_DNA"/>
</dbReference>
<proteinExistence type="predicted"/>
<comment type="caution">
    <text evidence="1">The sequence shown here is derived from an EMBL/GenBank/DDBJ whole genome shotgun (WGS) entry which is preliminary data.</text>
</comment>
<sequence>MEQVQKRGLARLMLRWPAQRAELRRRFAQDPRLVELCEAYETACEAAAYWTKSPAPVGPERAEEYRALITATEQDILIRIS</sequence>
<evidence type="ECO:0000313" key="1">
    <source>
        <dbReference type="EMBL" id="RDJ24262.1"/>
    </source>
</evidence>
<dbReference type="RefSeq" id="WP_114830120.1">
    <property type="nucleotide sequence ID" value="NZ_QQTO01000007.1"/>
</dbReference>
<organism evidence="1 2">
    <name type="scientific">Bosea caraganae</name>
    <dbReference type="NCBI Taxonomy" id="2763117"/>
    <lineage>
        <taxon>Bacteria</taxon>
        <taxon>Pseudomonadati</taxon>
        <taxon>Pseudomonadota</taxon>
        <taxon>Alphaproteobacteria</taxon>
        <taxon>Hyphomicrobiales</taxon>
        <taxon>Boseaceae</taxon>
        <taxon>Bosea</taxon>
    </lineage>
</organism>
<evidence type="ECO:0000313" key="2">
    <source>
        <dbReference type="Proteomes" id="UP000255207"/>
    </source>
</evidence>
<dbReference type="AlphaFoldDB" id="A0A370L5A6"/>
<dbReference type="OrthoDB" id="8163301at2"/>
<dbReference type="Proteomes" id="UP000255207">
    <property type="component" value="Unassembled WGS sequence"/>
</dbReference>
<reference evidence="2" key="1">
    <citation type="submission" date="2018-07" db="EMBL/GenBank/DDBJ databases">
        <authorList>
            <person name="Safronova V.I."/>
            <person name="Chirak E.R."/>
            <person name="Sazanova A.L."/>
        </authorList>
    </citation>
    <scope>NUCLEOTIDE SEQUENCE [LARGE SCALE GENOMIC DNA]</scope>
    <source>
        <strain evidence="2">RCAM04685</strain>
    </source>
</reference>
<name>A0A370L5A6_9HYPH</name>
<protein>
    <submittedName>
        <fullName evidence="1">Uncharacterized protein</fullName>
    </submittedName>
</protein>
<keyword evidence="2" id="KW-1185">Reference proteome</keyword>